<keyword evidence="3 9" id="KW-0255">Endonuclease</keyword>
<dbReference type="PROSITE" id="PS00841">
    <property type="entry name" value="XPG_1"/>
    <property type="match status" value="1"/>
</dbReference>
<dbReference type="Gene3D" id="1.10.150.20">
    <property type="entry name" value="5' to 3' exonuclease, C-terminal subdomain"/>
    <property type="match status" value="1"/>
</dbReference>
<evidence type="ECO:0000259" key="8">
    <source>
        <dbReference type="SMART" id="SM00485"/>
    </source>
</evidence>
<feature type="domain" description="XPG N-terminal" evidence="8">
    <location>
        <begin position="1"/>
        <end position="97"/>
    </location>
</feature>
<protein>
    <submittedName>
        <fullName evidence="9">Flap endonuclease</fullName>
    </submittedName>
</protein>
<dbReference type="GO" id="GO:0046872">
    <property type="term" value="F:metal ion binding"/>
    <property type="evidence" value="ECO:0007669"/>
    <property type="project" value="UniProtKB-KW"/>
</dbReference>
<dbReference type="GO" id="GO:0003677">
    <property type="term" value="F:DNA binding"/>
    <property type="evidence" value="ECO:0007669"/>
    <property type="project" value="InterPro"/>
</dbReference>
<feature type="domain" description="XPG-I" evidence="7">
    <location>
        <begin position="175"/>
        <end position="244"/>
    </location>
</feature>
<dbReference type="GO" id="GO:0006281">
    <property type="term" value="P:DNA repair"/>
    <property type="evidence" value="ECO:0007669"/>
    <property type="project" value="UniProtKB-KW"/>
</dbReference>
<proteinExistence type="predicted"/>
<evidence type="ECO:0000256" key="1">
    <source>
        <dbReference type="ARBA" id="ARBA00001946"/>
    </source>
</evidence>
<dbReference type="InterPro" id="IPR008918">
    <property type="entry name" value="HhH2"/>
</dbReference>
<keyword evidence="4" id="KW-0227">DNA damage</keyword>
<evidence type="ECO:0000259" key="7">
    <source>
        <dbReference type="SMART" id="SM00484"/>
    </source>
</evidence>
<dbReference type="GO" id="GO:0008409">
    <property type="term" value="F:5'-3' exonuclease activity"/>
    <property type="evidence" value="ECO:0007669"/>
    <property type="project" value="TreeGrafter"/>
</dbReference>
<keyword evidence="3 9" id="KW-0540">Nuclease</keyword>
<dbReference type="Pfam" id="PF00867">
    <property type="entry name" value="XPG_I"/>
    <property type="match status" value="1"/>
</dbReference>
<keyword evidence="6" id="KW-0234">DNA repair</keyword>
<sequence>MGIKDLCQFLRKTAPDLVVEVPLSSLSGQRLAVDASVYLYKFICIDNQFKGQWVDMFINFIVWLRKNNIRPVFVFDGKPPPQKERTQKERRANRHRIEQKVLELEELLETLSECNINESISADLKKRIDDAVNQDTQYWSRKEVMREINTRFKKENSKAIHIGPAENKKIQDLLTFIGLPWFKASGEAERTCAWLCKWGYVKGVVTTDSDVLAYGVPIFVQDVRVNQDTCKIIRHQDILEVLDLTEDQFRDFCIMCGTDYNERMPGIGPVSAYKLMCKHNDLDGMAMTTIDTSILHYDEGRVLFTLPPKDTPGSVIEGMDGCKFKIPAVKKIMRGELMMLLMKCNSRFTIDEIEMYTYQPKYVVN</sequence>
<dbReference type="InterPro" id="IPR006084">
    <property type="entry name" value="XPG/Rad2"/>
</dbReference>
<dbReference type="PANTHER" id="PTHR11081">
    <property type="entry name" value="FLAP ENDONUCLEASE FAMILY MEMBER"/>
    <property type="match status" value="1"/>
</dbReference>
<dbReference type="InterPro" id="IPR006086">
    <property type="entry name" value="XPG-I_dom"/>
</dbReference>
<dbReference type="SMART" id="SM00484">
    <property type="entry name" value="XPGI"/>
    <property type="match status" value="1"/>
</dbReference>
<dbReference type="Pfam" id="PF00752">
    <property type="entry name" value="XPG_N"/>
    <property type="match status" value="1"/>
</dbReference>
<evidence type="ECO:0000256" key="6">
    <source>
        <dbReference type="ARBA" id="ARBA00023204"/>
    </source>
</evidence>
<evidence type="ECO:0000313" key="9">
    <source>
        <dbReference type="EMBL" id="QBK87422.1"/>
    </source>
</evidence>
<gene>
    <name evidence="9" type="ORF">LCMAC201_03320</name>
</gene>
<evidence type="ECO:0000256" key="5">
    <source>
        <dbReference type="ARBA" id="ARBA00022842"/>
    </source>
</evidence>
<dbReference type="EMBL" id="MK500351">
    <property type="protein sequence ID" value="QBK87422.1"/>
    <property type="molecule type" value="Genomic_DNA"/>
</dbReference>
<dbReference type="Gene3D" id="3.40.50.1010">
    <property type="entry name" value="5'-nuclease"/>
    <property type="match status" value="1"/>
</dbReference>
<keyword evidence="2" id="KW-0479">Metal-binding</keyword>
<evidence type="ECO:0000256" key="4">
    <source>
        <dbReference type="ARBA" id="ARBA00022763"/>
    </source>
</evidence>
<keyword evidence="5" id="KW-0460">Magnesium</keyword>
<dbReference type="SUPFAM" id="SSF88723">
    <property type="entry name" value="PIN domain-like"/>
    <property type="match status" value="1"/>
</dbReference>
<evidence type="ECO:0000256" key="2">
    <source>
        <dbReference type="ARBA" id="ARBA00022723"/>
    </source>
</evidence>
<dbReference type="PRINTS" id="PR00853">
    <property type="entry name" value="XPGRADSUPER"/>
</dbReference>
<dbReference type="SMART" id="SM00485">
    <property type="entry name" value="XPGN"/>
    <property type="match status" value="1"/>
</dbReference>
<dbReference type="PANTHER" id="PTHR11081:SF9">
    <property type="entry name" value="FLAP ENDONUCLEASE 1"/>
    <property type="match status" value="1"/>
</dbReference>
<keyword evidence="3 9" id="KW-0378">Hydrolase</keyword>
<dbReference type="InterPro" id="IPR006085">
    <property type="entry name" value="XPG_DNA_repair_N"/>
</dbReference>
<name>A0A481YW53_9VIRU</name>
<dbReference type="InterPro" id="IPR019974">
    <property type="entry name" value="XPG_CS"/>
</dbReference>
<dbReference type="SMART" id="SM00279">
    <property type="entry name" value="HhH2"/>
    <property type="match status" value="1"/>
</dbReference>
<reference evidence="9" key="1">
    <citation type="journal article" date="2019" name="MBio">
        <title>Virus Genomes from Deep Sea Sediments Expand the Ocean Megavirome and Support Independent Origins of Viral Gigantism.</title>
        <authorList>
            <person name="Backstrom D."/>
            <person name="Yutin N."/>
            <person name="Jorgensen S.L."/>
            <person name="Dharamshi J."/>
            <person name="Homa F."/>
            <person name="Zaremba-Niedwiedzka K."/>
            <person name="Spang A."/>
            <person name="Wolf Y.I."/>
            <person name="Koonin E.V."/>
            <person name="Ettema T.J."/>
        </authorList>
    </citation>
    <scope>NUCLEOTIDE SEQUENCE</scope>
</reference>
<evidence type="ECO:0000256" key="3">
    <source>
        <dbReference type="ARBA" id="ARBA00022759"/>
    </source>
</evidence>
<dbReference type="InterPro" id="IPR029060">
    <property type="entry name" value="PIN-like_dom_sf"/>
</dbReference>
<organism evidence="9">
    <name type="scientific">Marseillevirus LCMAC201</name>
    <dbReference type="NCBI Taxonomy" id="2506605"/>
    <lineage>
        <taxon>Viruses</taxon>
        <taxon>Varidnaviria</taxon>
        <taxon>Bamfordvirae</taxon>
        <taxon>Nucleocytoviricota</taxon>
        <taxon>Megaviricetes</taxon>
        <taxon>Pimascovirales</taxon>
        <taxon>Pimascovirales incertae sedis</taxon>
        <taxon>Marseilleviridae</taxon>
    </lineage>
</organism>
<dbReference type="GO" id="GO:0017108">
    <property type="term" value="F:5'-flap endonuclease activity"/>
    <property type="evidence" value="ECO:0007669"/>
    <property type="project" value="TreeGrafter"/>
</dbReference>
<accession>A0A481YW53</accession>
<dbReference type="CDD" id="cd09897">
    <property type="entry name" value="H3TH_FEN1-XPG-like"/>
    <property type="match status" value="1"/>
</dbReference>
<comment type="cofactor">
    <cofactor evidence="1">
        <name>Mg(2+)</name>
        <dbReference type="ChEBI" id="CHEBI:18420"/>
    </cofactor>
</comment>